<dbReference type="AlphaFoldDB" id="U1RE82"/>
<protein>
    <submittedName>
        <fullName evidence="2">Uncharacterized protein</fullName>
    </submittedName>
</protein>
<sequence length="327" mass="33827">MHDGPGRGVITRSAARRGGDSQVPRGDELSAQARAQTDLLVQFADQGLGRPFCGLDLAPGKLELSRVLGRVGAGRAQQCRRTLQAVQDRGRHHESGGTPLIEAAHQGLPPESPPPGFSVAPEPPLLRSRRRLARSSTGVGVGRALGVLEEVSPGELDADADGSELGVVLGSELGVELGSELGVELGSLEELADGSELGVVLGSELGVADGFGLWEGSCSGGGGTSQVSAAFLAASTCSVTEVELPLSWALAASEMCATYRLVRTMHSGEPVCFAFVWGSVRAAGALLRARLRVVTAEVGSSAASWPVPRLKSTRHCSSQGLILATRR</sequence>
<reference evidence="2 3" key="1">
    <citation type="submission" date="2013-06" db="EMBL/GenBank/DDBJ databases">
        <authorList>
            <person name="Weinstock G."/>
            <person name="Sodergren E."/>
            <person name="Lobos E.A."/>
            <person name="Fulton L."/>
            <person name="Fulton R."/>
            <person name="Courtney L."/>
            <person name="Fronick C."/>
            <person name="O'Laughlin M."/>
            <person name="Godfrey J."/>
            <person name="Wilson R.M."/>
            <person name="Miner T."/>
            <person name="Farmer C."/>
            <person name="Delehaunty K."/>
            <person name="Cordes M."/>
            <person name="Minx P."/>
            <person name="Tomlinson C."/>
            <person name="Chen J."/>
            <person name="Wollam A."/>
            <person name="Pepin K.H."/>
            <person name="Bhonagiri V."/>
            <person name="Zhang X."/>
            <person name="Warren W."/>
            <person name="Mitreva M."/>
            <person name="Mardis E.R."/>
            <person name="Wilson R.K."/>
        </authorList>
    </citation>
    <scope>NUCLEOTIDE SEQUENCE [LARGE SCALE GENOMIC DNA]</scope>
    <source>
        <strain evidence="2 3">F0510</strain>
    </source>
</reference>
<dbReference type="Proteomes" id="UP000016498">
    <property type="component" value="Unassembled WGS sequence"/>
</dbReference>
<evidence type="ECO:0000313" key="2">
    <source>
        <dbReference type="EMBL" id="ERH17958.1"/>
    </source>
</evidence>
<proteinExistence type="predicted"/>
<accession>U1RE82</accession>
<gene>
    <name evidence="2" type="ORF">HMPREF1549_02181</name>
</gene>
<evidence type="ECO:0000313" key="3">
    <source>
        <dbReference type="Proteomes" id="UP000016498"/>
    </source>
</evidence>
<name>U1RE82_9ACTO</name>
<feature type="compositionally biased region" description="Pro residues" evidence="1">
    <location>
        <begin position="110"/>
        <end position="123"/>
    </location>
</feature>
<evidence type="ECO:0000256" key="1">
    <source>
        <dbReference type="SAM" id="MobiDB-lite"/>
    </source>
</evidence>
<organism evidence="2 3">
    <name type="scientific">Actinomyces johnsonii F0510</name>
    <dbReference type="NCBI Taxonomy" id="1227262"/>
    <lineage>
        <taxon>Bacteria</taxon>
        <taxon>Bacillati</taxon>
        <taxon>Actinomycetota</taxon>
        <taxon>Actinomycetes</taxon>
        <taxon>Actinomycetales</taxon>
        <taxon>Actinomycetaceae</taxon>
        <taxon>Actinomyces</taxon>
    </lineage>
</organism>
<dbReference type="EMBL" id="AWSD01000238">
    <property type="protein sequence ID" value="ERH17958.1"/>
    <property type="molecule type" value="Genomic_DNA"/>
</dbReference>
<feature type="region of interest" description="Disordered" evidence="1">
    <location>
        <begin position="85"/>
        <end position="123"/>
    </location>
</feature>
<dbReference type="HOGENOM" id="CLU_848965_0_0_11"/>
<feature type="region of interest" description="Disordered" evidence="1">
    <location>
        <begin position="1"/>
        <end position="31"/>
    </location>
</feature>
<comment type="caution">
    <text evidence="2">The sequence shown here is derived from an EMBL/GenBank/DDBJ whole genome shotgun (WGS) entry which is preliminary data.</text>
</comment>